<evidence type="ECO:0000313" key="1">
    <source>
        <dbReference type="EMBL" id="NMM98111.1"/>
    </source>
</evidence>
<comment type="caution">
    <text evidence="1">The sequence shown here is derived from an EMBL/GenBank/DDBJ whole genome shotgun (WGS) entry which is preliminary data.</text>
</comment>
<dbReference type="EMBL" id="JAAIIG010000003">
    <property type="protein sequence ID" value="NMM98111.1"/>
    <property type="molecule type" value="Genomic_DNA"/>
</dbReference>
<protein>
    <recommendedName>
        <fullName evidence="3">Addiction module toxin, HicA family</fullName>
    </recommendedName>
</protein>
<proteinExistence type="predicted"/>
<sequence>MTQRGDDVKLMKWLATKGYSVVRSAGTGHWKIY</sequence>
<dbReference type="Proteomes" id="UP000543419">
    <property type="component" value="Unassembled WGS sequence"/>
</dbReference>
<gene>
    <name evidence="1" type="ORF">G1C97_1060</name>
</gene>
<dbReference type="AlphaFoldDB" id="A0A7Y0EZA0"/>
<accession>A0A7Y0EZA0</accession>
<organism evidence="1 2">
    <name type="scientific">Bifidobacterium olomucense</name>
    <dbReference type="NCBI Taxonomy" id="2675324"/>
    <lineage>
        <taxon>Bacteria</taxon>
        <taxon>Bacillati</taxon>
        <taxon>Actinomycetota</taxon>
        <taxon>Actinomycetes</taxon>
        <taxon>Bifidobacteriales</taxon>
        <taxon>Bifidobacteriaceae</taxon>
        <taxon>Bifidobacterium</taxon>
    </lineage>
</organism>
<keyword evidence="2" id="KW-1185">Reference proteome</keyword>
<evidence type="ECO:0000313" key="2">
    <source>
        <dbReference type="Proteomes" id="UP000543419"/>
    </source>
</evidence>
<reference evidence="1 2" key="1">
    <citation type="submission" date="2020-02" db="EMBL/GenBank/DDBJ databases">
        <title>Characterization of phylogenetic diversity of novel bifidobacterial species isolated in Czech ZOOs.</title>
        <authorList>
            <person name="Lugli G.A."/>
            <person name="Vera N.B."/>
            <person name="Ventura M."/>
        </authorList>
    </citation>
    <scope>NUCLEOTIDE SEQUENCE [LARGE SCALE GENOMIC DNA]</scope>
    <source>
        <strain evidence="1 2">DSM 109959</strain>
    </source>
</reference>
<name>A0A7Y0EZA0_9BIFI</name>
<evidence type="ECO:0008006" key="3">
    <source>
        <dbReference type="Google" id="ProtNLM"/>
    </source>
</evidence>